<dbReference type="Gene3D" id="3.40.50.300">
    <property type="entry name" value="P-loop containing nucleotide triphosphate hydrolases"/>
    <property type="match status" value="2"/>
</dbReference>
<dbReference type="SMART" id="SM00490">
    <property type="entry name" value="HELICc"/>
    <property type="match status" value="1"/>
</dbReference>
<dbReference type="Pfam" id="PF00270">
    <property type="entry name" value="DEAD"/>
    <property type="match status" value="1"/>
</dbReference>
<keyword evidence="6" id="KW-0238">DNA-binding</keyword>
<proteinExistence type="inferred from homology"/>
<dbReference type="GO" id="GO:0005694">
    <property type="term" value="C:chromosome"/>
    <property type="evidence" value="ECO:0007669"/>
    <property type="project" value="TreeGrafter"/>
</dbReference>
<dbReference type="OrthoDB" id="434206at2759"/>
<feature type="compositionally biased region" description="Polar residues" evidence="10">
    <location>
        <begin position="374"/>
        <end position="385"/>
    </location>
</feature>
<feature type="region of interest" description="Disordered" evidence="10">
    <location>
        <begin position="1328"/>
        <end position="1347"/>
    </location>
</feature>
<feature type="region of interest" description="Disordered" evidence="10">
    <location>
        <begin position="461"/>
        <end position="537"/>
    </location>
</feature>
<evidence type="ECO:0000256" key="1">
    <source>
        <dbReference type="ARBA" id="ARBA00005446"/>
    </source>
</evidence>
<feature type="compositionally biased region" description="Low complexity" evidence="10">
    <location>
        <begin position="477"/>
        <end position="487"/>
    </location>
</feature>
<dbReference type="GO" id="GO:0016787">
    <property type="term" value="F:hydrolase activity"/>
    <property type="evidence" value="ECO:0007669"/>
    <property type="project" value="UniProtKB-KW"/>
</dbReference>
<feature type="domain" description="Helicase C-terminal" evidence="12">
    <location>
        <begin position="951"/>
        <end position="1110"/>
    </location>
</feature>
<evidence type="ECO:0000256" key="7">
    <source>
        <dbReference type="ARBA" id="ARBA00023235"/>
    </source>
</evidence>
<dbReference type="GO" id="GO:0043138">
    <property type="term" value="F:3'-5' DNA helicase activity"/>
    <property type="evidence" value="ECO:0007669"/>
    <property type="project" value="UniProtKB-EC"/>
</dbReference>
<dbReference type="PANTHER" id="PTHR13710:SF105">
    <property type="entry name" value="ATP-DEPENDENT DNA HELICASE Q1"/>
    <property type="match status" value="1"/>
</dbReference>
<dbReference type="GO" id="GO:0003677">
    <property type="term" value="F:DNA binding"/>
    <property type="evidence" value="ECO:0007669"/>
    <property type="project" value="UniProtKB-KW"/>
</dbReference>
<dbReference type="GO" id="GO:0000724">
    <property type="term" value="P:double-strand break repair via homologous recombination"/>
    <property type="evidence" value="ECO:0007669"/>
    <property type="project" value="TreeGrafter"/>
</dbReference>
<dbReference type="CDD" id="cd17920">
    <property type="entry name" value="DEXHc_RecQ"/>
    <property type="match status" value="1"/>
</dbReference>
<gene>
    <name evidence="13" type="primary">SGS1</name>
    <name evidence="13" type="ORF">AK812_SmicGene22353</name>
</gene>
<keyword evidence="14" id="KW-1185">Reference proteome</keyword>
<feature type="compositionally biased region" description="Basic and acidic residues" evidence="10">
    <location>
        <begin position="488"/>
        <end position="497"/>
    </location>
</feature>
<accession>A0A1Q9DJZ6</accession>
<dbReference type="PROSITE" id="PS51192">
    <property type="entry name" value="HELICASE_ATP_BIND_1"/>
    <property type="match status" value="1"/>
</dbReference>
<dbReference type="InterPro" id="IPR004589">
    <property type="entry name" value="DNA_helicase_ATP-dep_RecQ"/>
</dbReference>
<keyword evidence="2" id="KW-0547">Nucleotide-binding</keyword>
<dbReference type="Pfam" id="PF00271">
    <property type="entry name" value="Helicase_C"/>
    <property type="match status" value="1"/>
</dbReference>
<feature type="compositionally biased region" description="Low complexity" evidence="10">
    <location>
        <begin position="348"/>
        <end position="361"/>
    </location>
</feature>
<feature type="compositionally biased region" description="Pro residues" evidence="10">
    <location>
        <begin position="510"/>
        <end position="527"/>
    </location>
</feature>
<feature type="region of interest" description="Disordered" evidence="10">
    <location>
        <begin position="1623"/>
        <end position="1644"/>
    </location>
</feature>
<keyword evidence="5" id="KW-0067">ATP-binding</keyword>
<protein>
    <recommendedName>
        <fullName evidence="9">DNA 3'-5' helicase</fullName>
        <ecNumber evidence="9">5.6.2.4</ecNumber>
    </recommendedName>
</protein>
<dbReference type="GO" id="GO:0009378">
    <property type="term" value="F:four-way junction helicase activity"/>
    <property type="evidence" value="ECO:0007669"/>
    <property type="project" value="TreeGrafter"/>
</dbReference>
<dbReference type="EMBL" id="LSRX01000500">
    <property type="protein sequence ID" value="OLP95502.1"/>
    <property type="molecule type" value="Genomic_DNA"/>
</dbReference>
<comment type="catalytic activity">
    <reaction evidence="8">
        <text>Couples ATP hydrolysis with the unwinding of duplex DNA by translocating in the 3'-5' direction.</text>
        <dbReference type="EC" id="5.6.2.4"/>
    </reaction>
</comment>
<feature type="region of interest" description="Disordered" evidence="10">
    <location>
        <begin position="328"/>
        <end position="385"/>
    </location>
</feature>
<feature type="compositionally biased region" description="Low complexity" evidence="10">
    <location>
        <begin position="528"/>
        <end position="537"/>
    </location>
</feature>
<dbReference type="InterPro" id="IPR001650">
    <property type="entry name" value="Helicase_C-like"/>
</dbReference>
<feature type="region of interest" description="Disordered" evidence="10">
    <location>
        <begin position="1551"/>
        <end position="1588"/>
    </location>
</feature>
<sequence length="1733" mass="192048">MEGWMAAYDWALKSASSKARERFLKHGQPYVFLEDKKSGFGVTGPTWIHDALSYTPSKDKKTVEVQSHYFPLKNKNLGNVPFIQTVGYHYCKLLSPARAMEWIYVDGLKEFYGSHDRTCLCAEVCCCPGLAVSGNRFMVQTRFDKENTACDDCIITGTCLFVWIVDIARCFIDIPREIDLLADCVVLSVTGCMHAQQQIEIDDIKKNGYQGMPPLIMNSLPPAQQMMFQKVGISGAGGGMHPAMVGAPQPQYMDQYPQYPQQVISYCFALVGMFVVSVGVRPFVNSGRECQFKEFRWCKALWYDEVRPSRKQTWLELGTHVNCAVYSHDKQPSQSRARSGPRTSELEASPSSPGRSSRALSTPWGEMEAAKPESTPQSCSELASPSQLNSALAEIRRSEALSLSTPPLSPGQSVLRLEAAPSVPAESRLSVETVEVSSPARSIRPALAMSWADMEAAALEPLEPSPNSGASEPQSPPGTSLSSPGLQRAKEEAEPAGRPEPALQCQWQPQPQPPAPPAAPPVQPQPAQPAASAEAQATPLWEPVTAVPRQAMPQSNACCLQTLSPQLAASQPVRSLPMPVYQALHPGRLAGISPSQMFQSDGRVRVPSPPSAPWSLQNLPWRPKATMALAFAAPQSAAAVLPRRVALGPKVAGQGSSACSYTTRARAALALAALPALPRGRARRCVPEGFPTLASSEVGTQPWNWWGDCSAQEWPQLLEKLMAEARVLLKDFFGHDAFRPQQEEALRAAISQKDIELYWPTAAGKSLVFQLLAVLAWRRKQGIVIVVEPTIPVMQDQVQQFNTKGTSQEAAKACLLGSAQTDETVIEAAVAGDYCLVYMCPESITQKYLEAFVPLYKSSRICAVVVDEACYMPLWGHEFRPAFLDLDWLREAYRGVPFMALSGAAPPSRRDFIREHLRLQEPYGSAMPMFRKNLQLESCQSLPELEKLNMILDSLVVDGRSAAVVYVRTKPTARRIRRRLEEESEQRGLNLVVGQMDGETPPDERAELNLAFRHNRINIMVATDAYGQGIDKPDIDFILHWEPPVNIETYVNQIGRAGRDGRQAVCRLCWSGFNSWKAILGDKGYFAQELKDMLDRDRRVEVDSRLALVEIASGHRCRWHAVLSHYDCVEELGETGRCGRCDVCTGKLQNRRILTEDSEAKLALLVLHAADFAKSHGQAFKTAVVDIARWGSEKFKHLNSKAMLDNMESLRQALPDLTKRAVEQMVERLQESGYFLPCYRGMDQKNHLTWGIELSRAGLEAIQQHHQIQLVPESVCERQRRRTMSGHRSKRKEIDAAFKEYAAAMDDPEAAENALRHLQKVVRRKPSSFEKVVGRKPSSTPASTERMDATGRLEQEMRKRFPDLQIRHETLSSGEHQCILDLPGEERKFCGKPSKSQKISLKHALEIARKEMNIQVDLREKPWILKSMGNQWAREHVRCNLKLGEEAMYQAEISVAPLGKTFASKKAWKLLSPFAVLSPVYLAPARAHSPVTVHSRSPSPPATEQVSMAINWTHIGREASQFAPLPESPALPTSPAVAVKAGTALRRPSDFALSPRALSPRGLDTSPGFSSRPSDLSPGTGADSDICSNSDVSRDILGSPVSGGLVDDPWLGLAVRSPLRSPGREFRDVARPTRSGPLRRPVPTISSPEWAEQAEGGKPVLPAPQLPALEELFAQNMREQRREELKLRHQRREPRQQMQRTINPSFEEVPNGLCGFGPSPDDDDYFYGKHVSL</sequence>
<dbReference type="InterPro" id="IPR011545">
    <property type="entry name" value="DEAD/DEAH_box_helicase_dom"/>
</dbReference>
<evidence type="ECO:0000256" key="9">
    <source>
        <dbReference type="ARBA" id="ARBA00034808"/>
    </source>
</evidence>
<evidence type="ECO:0000259" key="12">
    <source>
        <dbReference type="PROSITE" id="PS51194"/>
    </source>
</evidence>
<dbReference type="PANTHER" id="PTHR13710">
    <property type="entry name" value="DNA HELICASE RECQ FAMILY MEMBER"/>
    <property type="match status" value="1"/>
</dbReference>
<evidence type="ECO:0000256" key="8">
    <source>
        <dbReference type="ARBA" id="ARBA00034617"/>
    </source>
</evidence>
<evidence type="ECO:0000256" key="10">
    <source>
        <dbReference type="SAM" id="MobiDB-lite"/>
    </source>
</evidence>
<evidence type="ECO:0000256" key="5">
    <source>
        <dbReference type="ARBA" id="ARBA00022840"/>
    </source>
</evidence>
<feature type="domain" description="Helicase ATP-binding" evidence="11">
    <location>
        <begin position="746"/>
        <end position="923"/>
    </location>
</feature>
<name>A0A1Q9DJZ6_SYMMI</name>
<keyword evidence="7" id="KW-0413">Isomerase</keyword>
<dbReference type="InterPro" id="IPR027417">
    <property type="entry name" value="P-loop_NTPase"/>
</dbReference>
<dbReference type="SUPFAM" id="SSF52540">
    <property type="entry name" value="P-loop containing nucleoside triphosphate hydrolases"/>
    <property type="match status" value="1"/>
</dbReference>
<evidence type="ECO:0000256" key="3">
    <source>
        <dbReference type="ARBA" id="ARBA00022801"/>
    </source>
</evidence>
<dbReference type="GO" id="GO:0005737">
    <property type="term" value="C:cytoplasm"/>
    <property type="evidence" value="ECO:0007669"/>
    <property type="project" value="TreeGrafter"/>
</dbReference>
<dbReference type="InterPro" id="IPR014001">
    <property type="entry name" value="Helicase_ATP-bd"/>
</dbReference>
<evidence type="ECO:0000256" key="4">
    <source>
        <dbReference type="ARBA" id="ARBA00022806"/>
    </source>
</evidence>
<feature type="compositionally biased region" description="Low complexity" evidence="10">
    <location>
        <begin position="499"/>
        <end position="509"/>
    </location>
</feature>
<dbReference type="Gene3D" id="1.10.10.10">
    <property type="entry name" value="Winged helix-like DNA-binding domain superfamily/Winged helix DNA-binding domain"/>
    <property type="match status" value="1"/>
</dbReference>
<reference evidence="13 14" key="1">
    <citation type="submission" date="2016-02" db="EMBL/GenBank/DDBJ databases">
        <title>Genome analysis of coral dinoflagellate symbionts highlights evolutionary adaptations to a symbiotic lifestyle.</title>
        <authorList>
            <person name="Aranda M."/>
            <person name="Li Y."/>
            <person name="Liew Y.J."/>
            <person name="Baumgarten S."/>
            <person name="Simakov O."/>
            <person name="Wilson M."/>
            <person name="Piel J."/>
            <person name="Ashoor H."/>
            <person name="Bougouffa S."/>
            <person name="Bajic V.B."/>
            <person name="Ryu T."/>
            <person name="Ravasi T."/>
            <person name="Bayer T."/>
            <person name="Micklem G."/>
            <person name="Kim H."/>
            <person name="Bhak J."/>
            <person name="Lajeunesse T.C."/>
            <person name="Voolstra C.R."/>
        </authorList>
    </citation>
    <scope>NUCLEOTIDE SEQUENCE [LARGE SCALE GENOMIC DNA]</scope>
    <source>
        <strain evidence="13 14">CCMP2467</strain>
    </source>
</reference>
<evidence type="ECO:0000313" key="14">
    <source>
        <dbReference type="Proteomes" id="UP000186817"/>
    </source>
</evidence>
<dbReference type="PROSITE" id="PS51194">
    <property type="entry name" value="HELICASE_CTER"/>
    <property type="match status" value="1"/>
</dbReference>
<keyword evidence="3" id="KW-0378">Hydrolase</keyword>
<organism evidence="13 14">
    <name type="scientific">Symbiodinium microadriaticum</name>
    <name type="common">Dinoflagellate</name>
    <name type="synonym">Zooxanthella microadriatica</name>
    <dbReference type="NCBI Taxonomy" id="2951"/>
    <lineage>
        <taxon>Eukaryota</taxon>
        <taxon>Sar</taxon>
        <taxon>Alveolata</taxon>
        <taxon>Dinophyceae</taxon>
        <taxon>Suessiales</taxon>
        <taxon>Symbiodiniaceae</taxon>
        <taxon>Symbiodinium</taxon>
    </lineage>
</organism>
<comment type="similarity">
    <text evidence="1">Belongs to the helicase family. RecQ subfamily.</text>
</comment>
<keyword evidence="4 13" id="KW-0347">Helicase</keyword>
<dbReference type="NCBIfam" id="TIGR00614">
    <property type="entry name" value="recQ_fam"/>
    <property type="match status" value="1"/>
</dbReference>
<dbReference type="EC" id="5.6.2.4" evidence="9"/>
<evidence type="ECO:0000259" key="11">
    <source>
        <dbReference type="PROSITE" id="PS51192"/>
    </source>
</evidence>
<evidence type="ECO:0000313" key="13">
    <source>
        <dbReference type="EMBL" id="OLP95502.1"/>
    </source>
</evidence>
<dbReference type="GO" id="GO:0005524">
    <property type="term" value="F:ATP binding"/>
    <property type="evidence" value="ECO:0007669"/>
    <property type="project" value="UniProtKB-KW"/>
</dbReference>
<dbReference type="InterPro" id="IPR036388">
    <property type="entry name" value="WH-like_DNA-bd_sf"/>
</dbReference>
<dbReference type="Proteomes" id="UP000186817">
    <property type="component" value="Unassembled WGS sequence"/>
</dbReference>
<evidence type="ECO:0000256" key="6">
    <source>
        <dbReference type="ARBA" id="ARBA00023125"/>
    </source>
</evidence>
<comment type="caution">
    <text evidence="13">The sequence shown here is derived from an EMBL/GenBank/DDBJ whole genome shotgun (WGS) entry which is preliminary data.</text>
</comment>
<evidence type="ECO:0000256" key="2">
    <source>
        <dbReference type="ARBA" id="ARBA00022741"/>
    </source>
</evidence>
<dbReference type="SMART" id="SM00487">
    <property type="entry name" value="DEXDc"/>
    <property type="match status" value="1"/>
</dbReference>